<dbReference type="RefSeq" id="WP_071313559.1">
    <property type="nucleotide sequence ID" value="NZ_MLQQ01000026.1"/>
</dbReference>
<feature type="transmembrane region" description="Helical" evidence="7">
    <location>
        <begin position="154"/>
        <end position="170"/>
    </location>
</feature>
<feature type="transmembrane region" description="Helical" evidence="7">
    <location>
        <begin position="35"/>
        <end position="55"/>
    </location>
</feature>
<comment type="similarity">
    <text evidence="2">Belongs to the EamA transporter family.</text>
</comment>
<dbReference type="InterPro" id="IPR000620">
    <property type="entry name" value="EamA_dom"/>
</dbReference>
<gene>
    <name evidence="9" type="ORF">BKP35_11855</name>
</gene>
<feature type="transmembrane region" description="Helical" evidence="7">
    <location>
        <begin position="248"/>
        <end position="266"/>
    </location>
</feature>
<evidence type="ECO:0000256" key="4">
    <source>
        <dbReference type="ARBA" id="ARBA00022692"/>
    </source>
</evidence>
<dbReference type="GO" id="GO:0005886">
    <property type="term" value="C:plasma membrane"/>
    <property type="evidence" value="ECO:0007669"/>
    <property type="project" value="UniProtKB-SubCell"/>
</dbReference>
<dbReference type="SUPFAM" id="SSF103481">
    <property type="entry name" value="Multidrug resistance efflux transporter EmrE"/>
    <property type="match status" value="2"/>
</dbReference>
<organism evidence="9 10">
    <name type="scientific">Anaerobacillus arseniciselenatis</name>
    <dbReference type="NCBI Taxonomy" id="85682"/>
    <lineage>
        <taxon>Bacteria</taxon>
        <taxon>Bacillati</taxon>
        <taxon>Bacillota</taxon>
        <taxon>Bacilli</taxon>
        <taxon>Bacillales</taxon>
        <taxon>Bacillaceae</taxon>
        <taxon>Anaerobacillus</taxon>
    </lineage>
</organism>
<protein>
    <recommendedName>
        <fullName evidence="8">EamA domain-containing protein</fullName>
    </recommendedName>
</protein>
<evidence type="ECO:0000256" key="2">
    <source>
        <dbReference type="ARBA" id="ARBA00007362"/>
    </source>
</evidence>
<keyword evidence="10" id="KW-1185">Reference proteome</keyword>
<dbReference type="Gene3D" id="1.10.3730.20">
    <property type="match status" value="1"/>
</dbReference>
<sequence length="307" mass="34201">MHPYILLIFAMLFFSGNFIVGKLFAGTIPPFTLAFLRSTMALLVLMPLCYKHVFINKPLWIKEWKPLVAIATSGLVLFNVCLYLSVNYTTTVNAAIVDALTPAVAALLGFMILKERLSKVQWFGILLSFISIVFIITQGSLSVLLSFSVNSGDLIMLLGIVFWAFYSIFIKVHGGKFPVLSGLVVTMIISALILLPFAGYEFIQHGNFFEDLQWQGYLGLLYIGIFPSALALLFWYRAVDEVGPSKASVFFNLVPVFTTTLAVVFLGERFTFVHLFGATFVLVGVYLSTKTPKSELQSNRNRNETVV</sequence>
<keyword evidence="6 7" id="KW-0472">Membrane</keyword>
<evidence type="ECO:0000313" key="9">
    <source>
        <dbReference type="EMBL" id="OIJ11626.1"/>
    </source>
</evidence>
<reference evidence="9 10" key="1">
    <citation type="submission" date="2016-10" db="EMBL/GenBank/DDBJ databases">
        <title>Draft genome sequences of four alkaliphilic bacteria belonging to the Anaerobacillus genus.</title>
        <authorList>
            <person name="Bassil N.M."/>
            <person name="Lloyd J.R."/>
        </authorList>
    </citation>
    <scope>NUCLEOTIDE SEQUENCE [LARGE SCALE GENOMIC DNA]</scope>
    <source>
        <strain evidence="9 10">DSM 15340</strain>
    </source>
</reference>
<comment type="subcellular location">
    <subcellularLocation>
        <location evidence="1">Cell membrane</location>
        <topology evidence="1">Multi-pass membrane protein</topology>
    </subcellularLocation>
</comment>
<accession>A0A1S2LGW8</accession>
<evidence type="ECO:0000256" key="6">
    <source>
        <dbReference type="ARBA" id="ARBA00023136"/>
    </source>
</evidence>
<evidence type="ECO:0000256" key="3">
    <source>
        <dbReference type="ARBA" id="ARBA00022475"/>
    </source>
</evidence>
<dbReference type="Proteomes" id="UP000180098">
    <property type="component" value="Unassembled WGS sequence"/>
</dbReference>
<evidence type="ECO:0000259" key="8">
    <source>
        <dbReference type="Pfam" id="PF00892"/>
    </source>
</evidence>
<feature type="domain" description="EamA" evidence="8">
    <location>
        <begin position="4"/>
        <end position="136"/>
    </location>
</feature>
<proteinExistence type="inferred from homology"/>
<dbReference type="InterPro" id="IPR050638">
    <property type="entry name" value="AA-Vitamin_Transporters"/>
</dbReference>
<feature type="transmembrane region" description="Helical" evidence="7">
    <location>
        <begin position="217"/>
        <end position="236"/>
    </location>
</feature>
<keyword evidence="4 7" id="KW-0812">Transmembrane</keyword>
<keyword evidence="5 7" id="KW-1133">Transmembrane helix</keyword>
<feature type="transmembrane region" description="Helical" evidence="7">
    <location>
        <begin position="67"/>
        <end position="86"/>
    </location>
</feature>
<dbReference type="EMBL" id="MLQQ01000026">
    <property type="protein sequence ID" value="OIJ11626.1"/>
    <property type="molecule type" value="Genomic_DNA"/>
</dbReference>
<dbReference type="AlphaFoldDB" id="A0A1S2LGW8"/>
<feature type="transmembrane region" description="Helical" evidence="7">
    <location>
        <begin position="272"/>
        <end position="289"/>
    </location>
</feature>
<dbReference type="PANTHER" id="PTHR32322">
    <property type="entry name" value="INNER MEMBRANE TRANSPORTER"/>
    <property type="match status" value="1"/>
</dbReference>
<evidence type="ECO:0000256" key="1">
    <source>
        <dbReference type="ARBA" id="ARBA00004651"/>
    </source>
</evidence>
<dbReference type="PANTHER" id="PTHR32322:SF18">
    <property type="entry name" value="S-ADENOSYLMETHIONINE_S-ADENOSYLHOMOCYSTEINE TRANSPORTER"/>
    <property type="match status" value="1"/>
</dbReference>
<dbReference type="Pfam" id="PF00892">
    <property type="entry name" value="EamA"/>
    <property type="match status" value="2"/>
</dbReference>
<name>A0A1S2LGW8_9BACI</name>
<evidence type="ECO:0000313" key="10">
    <source>
        <dbReference type="Proteomes" id="UP000180098"/>
    </source>
</evidence>
<feature type="transmembrane region" description="Helical" evidence="7">
    <location>
        <begin position="92"/>
        <end position="113"/>
    </location>
</feature>
<evidence type="ECO:0000256" key="7">
    <source>
        <dbReference type="SAM" id="Phobius"/>
    </source>
</evidence>
<dbReference type="OrthoDB" id="9805239at2"/>
<comment type="caution">
    <text evidence="9">The sequence shown here is derived from an EMBL/GenBank/DDBJ whole genome shotgun (WGS) entry which is preliminary data.</text>
</comment>
<keyword evidence="3" id="KW-1003">Cell membrane</keyword>
<feature type="transmembrane region" description="Helical" evidence="7">
    <location>
        <begin position="177"/>
        <end position="197"/>
    </location>
</feature>
<feature type="domain" description="EamA" evidence="8">
    <location>
        <begin position="151"/>
        <end position="288"/>
    </location>
</feature>
<feature type="transmembrane region" description="Helical" evidence="7">
    <location>
        <begin position="125"/>
        <end position="148"/>
    </location>
</feature>
<evidence type="ECO:0000256" key="5">
    <source>
        <dbReference type="ARBA" id="ARBA00022989"/>
    </source>
</evidence>
<dbReference type="InterPro" id="IPR037185">
    <property type="entry name" value="EmrE-like"/>
</dbReference>